<gene>
    <name evidence="9" type="ORF">g.42681</name>
</gene>
<dbReference type="SMART" id="SM00438">
    <property type="entry name" value="ZnF_NFX"/>
    <property type="match status" value="10"/>
</dbReference>
<dbReference type="Pfam" id="PF01422">
    <property type="entry name" value="zf-NF-X1"/>
    <property type="match status" value="10"/>
</dbReference>
<dbReference type="GO" id="GO:0008270">
    <property type="term" value="F:zinc ion binding"/>
    <property type="evidence" value="ECO:0007669"/>
    <property type="project" value="UniProtKB-KW"/>
</dbReference>
<evidence type="ECO:0000256" key="6">
    <source>
        <dbReference type="SAM" id="MobiDB-lite"/>
    </source>
</evidence>
<dbReference type="InterPro" id="IPR019786">
    <property type="entry name" value="Zinc_finger_PHD-type_CS"/>
</dbReference>
<keyword evidence="7" id="KW-0812">Transmembrane</keyword>
<dbReference type="EMBL" id="GDKF01000121">
    <property type="protein sequence ID" value="JAT78501.1"/>
    <property type="molecule type" value="Transcribed_RNA"/>
</dbReference>
<feature type="region of interest" description="Disordered" evidence="6">
    <location>
        <begin position="499"/>
        <end position="534"/>
    </location>
</feature>
<evidence type="ECO:0000256" key="1">
    <source>
        <dbReference type="ARBA" id="ARBA00007269"/>
    </source>
</evidence>
<feature type="transmembrane region" description="Helical" evidence="7">
    <location>
        <begin position="836"/>
        <end position="862"/>
    </location>
</feature>
<feature type="domain" description="NF-X1-type" evidence="8">
    <location>
        <begin position="254"/>
        <end position="273"/>
    </location>
</feature>
<keyword evidence="7" id="KW-0472">Membrane</keyword>
<evidence type="ECO:0000256" key="5">
    <source>
        <dbReference type="ARBA" id="ARBA00022833"/>
    </source>
</evidence>
<evidence type="ECO:0000256" key="2">
    <source>
        <dbReference type="ARBA" id="ARBA00022723"/>
    </source>
</evidence>
<reference evidence="9" key="1">
    <citation type="submission" date="2015-08" db="EMBL/GenBank/DDBJ databases">
        <authorList>
            <person name="Babu N.S."/>
            <person name="Beckwith C.J."/>
            <person name="Beseler K.G."/>
            <person name="Brison A."/>
            <person name="Carone J.V."/>
            <person name="Caskin T.P."/>
            <person name="Diamond M."/>
            <person name="Durham M.E."/>
            <person name="Foxe J.M."/>
            <person name="Go M."/>
            <person name="Henderson B.A."/>
            <person name="Jones I.B."/>
            <person name="McGettigan J.A."/>
            <person name="Micheletti S.J."/>
            <person name="Nasrallah M.E."/>
            <person name="Ortiz D."/>
            <person name="Piller C.R."/>
            <person name="Privatt S.R."/>
            <person name="Schneider S.L."/>
            <person name="Sharp S."/>
            <person name="Smith T.C."/>
            <person name="Stanton J.D."/>
            <person name="Ullery H.E."/>
            <person name="Wilson R.J."/>
            <person name="Serrano M.G."/>
            <person name="Buck G."/>
            <person name="Lee V."/>
            <person name="Wang Y."/>
            <person name="Carvalho R."/>
            <person name="Voegtly L."/>
            <person name="Shi R."/>
            <person name="Duckworth R."/>
            <person name="Johnson A."/>
            <person name="Loviza R."/>
            <person name="Walstead R."/>
            <person name="Shah Z."/>
            <person name="Kiflezghi M."/>
            <person name="Wade K."/>
            <person name="Ball S.L."/>
            <person name="Bradley K.W."/>
            <person name="Asai D.J."/>
            <person name="Bowman C.A."/>
            <person name="Russell D.A."/>
            <person name="Pope W.H."/>
            <person name="Jacobs-Sera D."/>
            <person name="Hendrix R.W."/>
            <person name="Hatfull G.F."/>
        </authorList>
    </citation>
    <scope>NUCLEOTIDE SEQUENCE</scope>
</reference>
<sequence length="878" mass="90543">MHAMELALQGYNDPQPHLLARVREHLAECQDDAAVCLVCLETIASAEAVWYCRGGCYVMTHLGCAQSWARQQLDAADAKTIHSLGQIERDPGQAPPTWACPKCRHEYAASAIPRDYSCFCGKVAEPAADPWLLAHSCGGTCGRPLPGCGHPCALLCHPGPCPPCPRMLLASCHCGAASEQRRCHSAAFACGAVCGRQRGCGHACSQPCHAGPCPPCTASSILPCRCGAQVFKNVQCWERGTRSCSKTCGKPLGCGAHTCALVCHAGPCPACPLAGRQTCPCGKTAGRAGAGCGEEVPPCGATCGKSLPCGQHTCEERCHAGPCPSACRAWVDGTCACGKTSRRTRCGEEVRCDRRCAAMRACGRHACRRRCCSGDCPPCEEVCGRRLRCGSHRCAAPCHAGPCRPCQMRVPLTCACGHSAHTVPCGAQRAAAPPACRQPCAVPAPCRHAGGDPAQRAQHACHYGPCPPCPLPCGTRLPCGHLCASEACHDAAPTAVAEYAAPRPPPAGGAAAASGSADRSVDRSGPVSAAAEATERAVRDGQAMTPCPPCMHPVAAPCLGGHEVRQLPCSASGPYACGAPCDKPLACGRHACALACHAGPCTPCTRRCGVARGACAHACPLACHPDACPVCVELVQQACHCGKSTLSIACAQLTGQESRPDRDLRSCGAVCLRTLPLCPHLCREPCHGGPCPGSGTCQELVTVRCACKATKQRMPCVEARALLARSGREPRVEDGVALRLLPCSAACRAKPGPARPEAAAAKGPAPPDEASGIPAAAGGPAAPKPRTGLLQRAAGEGGAVDDGKKIGHRVARPAGPSHPPAPSARELRLRQQRQRVLVRAGLLVAVVLLVVGLALCLTRLLAGADAWARRAWGQPGAA</sequence>
<feature type="domain" description="NF-X1-type" evidence="8">
    <location>
        <begin position="446"/>
        <end position="471"/>
    </location>
</feature>
<keyword evidence="5" id="KW-0862">Zinc</keyword>
<evidence type="ECO:0000313" key="9">
    <source>
        <dbReference type="EMBL" id="JAT78501.1"/>
    </source>
</evidence>
<feature type="domain" description="NF-X1-type" evidence="8">
    <location>
        <begin position="362"/>
        <end position="381"/>
    </location>
</feature>
<feature type="domain" description="NF-X1-type" evidence="8">
    <location>
        <begin position="389"/>
        <end position="408"/>
    </location>
</feature>
<evidence type="ECO:0000256" key="7">
    <source>
        <dbReference type="SAM" id="Phobius"/>
    </source>
</evidence>
<evidence type="ECO:0000256" key="4">
    <source>
        <dbReference type="ARBA" id="ARBA00022771"/>
    </source>
</evidence>
<feature type="domain" description="NF-X1-type" evidence="8">
    <location>
        <begin position="200"/>
        <end position="218"/>
    </location>
</feature>
<feature type="compositionally biased region" description="Low complexity" evidence="6">
    <location>
        <begin position="754"/>
        <end position="781"/>
    </location>
</feature>
<keyword evidence="2" id="KW-0479">Metal-binding</keyword>
<feature type="domain" description="NF-X1-type" evidence="8">
    <location>
        <begin position="678"/>
        <end position="699"/>
    </location>
</feature>
<dbReference type="PANTHER" id="PTHR12360:SF1">
    <property type="entry name" value="NF-X1-TYPE ZINC FINGER PROTEIN NFXL1"/>
    <property type="match status" value="1"/>
</dbReference>
<dbReference type="PROSITE" id="PS01359">
    <property type="entry name" value="ZF_PHD_1"/>
    <property type="match status" value="1"/>
</dbReference>
<dbReference type="GO" id="GO:0005634">
    <property type="term" value="C:nucleus"/>
    <property type="evidence" value="ECO:0007669"/>
    <property type="project" value="InterPro"/>
</dbReference>
<feature type="region of interest" description="Disordered" evidence="6">
    <location>
        <begin position="754"/>
        <end position="824"/>
    </location>
</feature>
<feature type="domain" description="NF-X1-type" evidence="8">
    <location>
        <begin position="587"/>
        <end position="606"/>
    </location>
</feature>
<accession>A0A1D2AHD6</accession>
<dbReference type="PANTHER" id="PTHR12360">
    <property type="entry name" value="NUCLEAR TRANSCRIPTION FACTOR, X-BOX BINDING 1 NFX1"/>
    <property type="match status" value="1"/>
</dbReference>
<keyword evidence="7" id="KW-1133">Transmembrane helix</keyword>
<dbReference type="InterPro" id="IPR034078">
    <property type="entry name" value="NFX1_fam"/>
</dbReference>
<feature type="compositionally biased region" description="Low complexity" evidence="6">
    <location>
        <begin position="508"/>
        <end position="518"/>
    </location>
</feature>
<keyword evidence="4" id="KW-0863">Zinc-finger</keyword>
<dbReference type="CDD" id="cd06008">
    <property type="entry name" value="NF-X1-zinc-finger"/>
    <property type="match status" value="7"/>
</dbReference>
<dbReference type="AlphaFoldDB" id="A0A1D2AHD6"/>
<feature type="domain" description="NF-X1-type" evidence="8">
    <location>
        <begin position="615"/>
        <end position="633"/>
    </location>
</feature>
<name>A0A1D2AHD6_AUXPR</name>
<feature type="domain" description="NF-X1-type" evidence="8">
    <location>
        <begin position="148"/>
        <end position="166"/>
    </location>
</feature>
<proteinExistence type="inferred from homology"/>
<comment type="similarity">
    <text evidence="1">Belongs to the NFX1 family.</text>
</comment>
<dbReference type="GO" id="GO:0000977">
    <property type="term" value="F:RNA polymerase II transcription regulatory region sequence-specific DNA binding"/>
    <property type="evidence" value="ECO:0007669"/>
    <property type="project" value="TreeGrafter"/>
</dbReference>
<evidence type="ECO:0000256" key="3">
    <source>
        <dbReference type="ARBA" id="ARBA00022737"/>
    </source>
</evidence>
<dbReference type="GO" id="GO:0000981">
    <property type="term" value="F:DNA-binding transcription factor activity, RNA polymerase II-specific"/>
    <property type="evidence" value="ECO:0007669"/>
    <property type="project" value="TreeGrafter"/>
</dbReference>
<feature type="domain" description="NF-X1-type" evidence="8">
    <location>
        <begin position="309"/>
        <end position="329"/>
    </location>
</feature>
<organism evidence="9">
    <name type="scientific">Auxenochlorella protothecoides</name>
    <name type="common">Green microalga</name>
    <name type="synonym">Chlorella protothecoides</name>
    <dbReference type="NCBI Taxonomy" id="3075"/>
    <lineage>
        <taxon>Eukaryota</taxon>
        <taxon>Viridiplantae</taxon>
        <taxon>Chlorophyta</taxon>
        <taxon>core chlorophytes</taxon>
        <taxon>Trebouxiophyceae</taxon>
        <taxon>Chlorellales</taxon>
        <taxon>Chlorellaceae</taxon>
        <taxon>Auxenochlorella</taxon>
    </lineage>
</organism>
<evidence type="ECO:0000259" key="8">
    <source>
        <dbReference type="SMART" id="SM00438"/>
    </source>
</evidence>
<dbReference type="InterPro" id="IPR000967">
    <property type="entry name" value="Znf_NFX1"/>
</dbReference>
<protein>
    <recommendedName>
        <fullName evidence="8">NF-X1-type domain-containing protein</fullName>
    </recommendedName>
</protein>
<keyword evidence="3" id="KW-0677">Repeat</keyword>